<accession>A0A2N7LAK9</accession>
<dbReference type="Proteomes" id="UP000235387">
    <property type="component" value="Unassembled WGS sequence"/>
</dbReference>
<evidence type="ECO:0000313" key="2">
    <source>
        <dbReference type="Proteomes" id="UP000235387"/>
    </source>
</evidence>
<sequence>MTMFGEIDSHCFIEINSNRVVDLSNQDSDSIPFTLDCNQPLTISIWSKSGGLALSNGSHKTTNSYLLSLNISNIGMRKTFNSKELSSVQRMTGSNEIPFKTRGEIRIEREQEFVFSGEYKDVITIDVSPSINGSF</sequence>
<dbReference type="AlphaFoldDB" id="A0A2N7LAK9"/>
<proteinExistence type="predicted"/>
<evidence type="ECO:0000313" key="1">
    <source>
        <dbReference type="EMBL" id="PMN91615.1"/>
    </source>
</evidence>
<dbReference type="EMBL" id="MDAL01000021">
    <property type="protein sequence ID" value="PMN91615.1"/>
    <property type="molecule type" value="Genomic_DNA"/>
</dbReference>
<reference evidence="2" key="1">
    <citation type="submission" date="2016-07" db="EMBL/GenBank/DDBJ databases">
        <title>Nontailed viruses are major unrecognized killers of bacteria in the ocean.</title>
        <authorList>
            <person name="Kauffman K."/>
            <person name="Hussain F."/>
            <person name="Yang J."/>
            <person name="Arevalo P."/>
            <person name="Brown J."/>
            <person name="Cutler M."/>
            <person name="Kelly L."/>
            <person name="Polz M.F."/>
        </authorList>
    </citation>
    <scope>NUCLEOTIDE SEQUENCE [LARGE SCALE GENOMIC DNA]</scope>
    <source>
        <strain evidence="2">10N.261.45.A10</strain>
    </source>
</reference>
<gene>
    <name evidence="1" type="ORF">BCT23_17110</name>
</gene>
<comment type="caution">
    <text evidence="1">The sequence shown here is derived from an EMBL/GenBank/DDBJ whole genome shotgun (WGS) entry which is preliminary data.</text>
</comment>
<protein>
    <submittedName>
        <fullName evidence="1">Uncharacterized protein</fullName>
    </submittedName>
</protein>
<name>A0A2N7LAK9_9GAMM</name>
<dbReference type="RefSeq" id="WP_133151921.1">
    <property type="nucleotide sequence ID" value="NZ_MDAL01000021.1"/>
</dbReference>
<organism evidence="1 2">
    <name type="scientific">Enterovibrio norvegicus</name>
    <dbReference type="NCBI Taxonomy" id="188144"/>
    <lineage>
        <taxon>Bacteria</taxon>
        <taxon>Pseudomonadati</taxon>
        <taxon>Pseudomonadota</taxon>
        <taxon>Gammaproteobacteria</taxon>
        <taxon>Vibrionales</taxon>
        <taxon>Vibrionaceae</taxon>
        <taxon>Enterovibrio</taxon>
    </lineage>
</organism>